<keyword evidence="3" id="KW-0698">rRNA processing</keyword>
<comment type="similarity">
    <text evidence="2">Belongs to the class I-like SAM-binding methyltransferase superfamily. RNA methyltransferase RlmE family.</text>
</comment>
<dbReference type="InParanoid" id="D6WYW4"/>
<dbReference type="PANTHER" id="PTHR10920">
    <property type="entry name" value="RIBOSOMAL RNA METHYLTRANSFERASE"/>
    <property type="match status" value="1"/>
</dbReference>
<evidence type="ECO:0000256" key="2">
    <source>
        <dbReference type="ARBA" id="ARBA00009258"/>
    </source>
</evidence>
<dbReference type="InterPro" id="IPR029063">
    <property type="entry name" value="SAM-dependent_MTases_sf"/>
</dbReference>
<evidence type="ECO:0000256" key="3">
    <source>
        <dbReference type="ARBA" id="ARBA00022552"/>
    </source>
</evidence>
<organism evidence="12 13">
    <name type="scientific">Tribolium castaneum</name>
    <name type="common">Red flour beetle</name>
    <dbReference type="NCBI Taxonomy" id="7070"/>
    <lineage>
        <taxon>Eukaryota</taxon>
        <taxon>Metazoa</taxon>
        <taxon>Ecdysozoa</taxon>
        <taxon>Arthropoda</taxon>
        <taxon>Hexapoda</taxon>
        <taxon>Insecta</taxon>
        <taxon>Pterygota</taxon>
        <taxon>Neoptera</taxon>
        <taxon>Endopterygota</taxon>
        <taxon>Coleoptera</taxon>
        <taxon>Polyphaga</taxon>
        <taxon>Cucujiformia</taxon>
        <taxon>Tenebrionidae</taxon>
        <taxon>Tenebrionidae incertae sedis</taxon>
        <taxon>Tribolium</taxon>
    </lineage>
</organism>
<dbReference type="GO" id="GO:0001510">
    <property type="term" value="P:RNA methylation"/>
    <property type="evidence" value="ECO:0000318"/>
    <property type="project" value="GO_Central"/>
</dbReference>
<feature type="active site" description="Proton acceptor" evidence="10">
    <location>
        <position position="193"/>
    </location>
</feature>
<dbReference type="STRING" id="7070.D6WYW4"/>
<reference evidence="12 13" key="2">
    <citation type="journal article" date="2010" name="Nucleic Acids Res.">
        <title>BeetleBase in 2010: revisions to provide comprehensive genomic information for Tribolium castaneum.</title>
        <authorList>
            <person name="Kim H.S."/>
            <person name="Murphy T."/>
            <person name="Xia J."/>
            <person name="Caragea D."/>
            <person name="Park Y."/>
            <person name="Beeman R.W."/>
            <person name="Lorenzen M.D."/>
            <person name="Butcher S."/>
            <person name="Manak J.R."/>
            <person name="Brown S.J."/>
        </authorList>
    </citation>
    <scope>GENOME REANNOTATION</scope>
    <source>
        <strain evidence="12 13">Georgia GA2</strain>
    </source>
</reference>
<dbReference type="FunCoup" id="D6WYW4">
    <property type="interactions" value="1393"/>
</dbReference>
<keyword evidence="6 10" id="KW-0949">S-adenosyl-L-methionine</keyword>
<dbReference type="AlphaFoldDB" id="D6WYW4"/>
<dbReference type="InterPro" id="IPR050082">
    <property type="entry name" value="RNA_methyltr_RlmE"/>
</dbReference>
<keyword evidence="4 12" id="KW-0489">Methyltransferase</keyword>
<evidence type="ECO:0000256" key="7">
    <source>
        <dbReference type="ARBA" id="ARBA00022946"/>
    </source>
</evidence>
<dbReference type="GO" id="GO:0005739">
    <property type="term" value="C:mitochondrion"/>
    <property type="evidence" value="ECO:0000318"/>
    <property type="project" value="GO_Central"/>
</dbReference>
<evidence type="ECO:0000259" key="11">
    <source>
        <dbReference type="Pfam" id="PF01728"/>
    </source>
</evidence>
<dbReference type="GO" id="GO:0008650">
    <property type="term" value="F:rRNA (uridine-2'-O-)-methyltransferase activity"/>
    <property type="evidence" value="ECO:0000318"/>
    <property type="project" value="GO_Central"/>
</dbReference>
<evidence type="ECO:0000313" key="13">
    <source>
        <dbReference type="Proteomes" id="UP000007266"/>
    </source>
</evidence>
<dbReference type="PIRSF" id="PIRSF005461">
    <property type="entry name" value="23S_rRNA_mtase"/>
    <property type="match status" value="1"/>
</dbReference>
<reference evidence="12 13" key="1">
    <citation type="journal article" date="2008" name="Nature">
        <title>The genome of the model beetle and pest Tribolium castaneum.</title>
        <authorList>
            <consortium name="Tribolium Genome Sequencing Consortium"/>
            <person name="Richards S."/>
            <person name="Gibbs R.A."/>
            <person name="Weinstock G.M."/>
            <person name="Brown S.J."/>
            <person name="Denell R."/>
            <person name="Beeman R.W."/>
            <person name="Gibbs R."/>
            <person name="Beeman R.W."/>
            <person name="Brown S.J."/>
            <person name="Bucher G."/>
            <person name="Friedrich M."/>
            <person name="Grimmelikhuijzen C.J."/>
            <person name="Klingler M."/>
            <person name="Lorenzen M."/>
            <person name="Richards S."/>
            <person name="Roth S."/>
            <person name="Schroder R."/>
            <person name="Tautz D."/>
            <person name="Zdobnov E.M."/>
            <person name="Muzny D."/>
            <person name="Gibbs R.A."/>
            <person name="Weinstock G.M."/>
            <person name="Attaway T."/>
            <person name="Bell S."/>
            <person name="Buhay C.J."/>
            <person name="Chandrabose M.N."/>
            <person name="Chavez D."/>
            <person name="Clerk-Blankenburg K.P."/>
            <person name="Cree A."/>
            <person name="Dao M."/>
            <person name="Davis C."/>
            <person name="Chacko J."/>
            <person name="Dinh H."/>
            <person name="Dugan-Rocha S."/>
            <person name="Fowler G."/>
            <person name="Garner T.T."/>
            <person name="Garnes J."/>
            <person name="Gnirke A."/>
            <person name="Hawes A."/>
            <person name="Hernandez J."/>
            <person name="Hines S."/>
            <person name="Holder M."/>
            <person name="Hume J."/>
            <person name="Jhangiani S.N."/>
            <person name="Joshi V."/>
            <person name="Khan Z.M."/>
            <person name="Jackson L."/>
            <person name="Kovar C."/>
            <person name="Kowis A."/>
            <person name="Lee S."/>
            <person name="Lewis L.R."/>
            <person name="Margolis J."/>
            <person name="Morgan M."/>
            <person name="Nazareth L.V."/>
            <person name="Nguyen N."/>
            <person name="Okwuonu G."/>
            <person name="Parker D."/>
            <person name="Richards S."/>
            <person name="Ruiz S.J."/>
            <person name="Santibanez J."/>
            <person name="Savard J."/>
            <person name="Scherer S.E."/>
            <person name="Schneider B."/>
            <person name="Sodergren E."/>
            <person name="Tautz D."/>
            <person name="Vattahil S."/>
            <person name="Villasana D."/>
            <person name="White C.S."/>
            <person name="Wright R."/>
            <person name="Park Y."/>
            <person name="Beeman R.W."/>
            <person name="Lord J."/>
            <person name="Oppert B."/>
            <person name="Lorenzen M."/>
            <person name="Brown S."/>
            <person name="Wang L."/>
            <person name="Savard J."/>
            <person name="Tautz D."/>
            <person name="Richards S."/>
            <person name="Weinstock G."/>
            <person name="Gibbs R.A."/>
            <person name="Liu Y."/>
            <person name="Worley K."/>
            <person name="Weinstock G."/>
            <person name="Elsik C.G."/>
            <person name="Reese J.T."/>
            <person name="Elhaik E."/>
            <person name="Landan G."/>
            <person name="Graur D."/>
            <person name="Arensburger P."/>
            <person name="Atkinson P."/>
            <person name="Beeman R.W."/>
            <person name="Beidler J."/>
            <person name="Brown S.J."/>
            <person name="Demuth J.P."/>
            <person name="Drury D.W."/>
            <person name="Du Y.Z."/>
            <person name="Fujiwara H."/>
            <person name="Lorenzen M."/>
            <person name="Maselli V."/>
            <person name="Osanai M."/>
            <person name="Park Y."/>
            <person name="Robertson H.M."/>
            <person name="Tu Z."/>
            <person name="Wang J.J."/>
            <person name="Wang S."/>
            <person name="Richards S."/>
            <person name="Song H."/>
            <person name="Zhang L."/>
            <person name="Sodergren E."/>
            <person name="Werner D."/>
            <person name="Stanke M."/>
            <person name="Morgenstern B."/>
            <person name="Solovyev V."/>
            <person name="Kosarev P."/>
            <person name="Brown G."/>
            <person name="Chen H.C."/>
            <person name="Ermolaeva O."/>
            <person name="Hlavina W."/>
            <person name="Kapustin Y."/>
            <person name="Kiryutin B."/>
            <person name="Kitts P."/>
            <person name="Maglott D."/>
            <person name="Pruitt K."/>
            <person name="Sapojnikov V."/>
            <person name="Souvorov A."/>
            <person name="Mackey A.J."/>
            <person name="Waterhouse R.M."/>
            <person name="Wyder S."/>
            <person name="Zdobnov E.M."/>
            <person name="Zdobnov E.M."/>
            <person name="Wyder S."/>
            <person name="Kriventseva E.V."/>
            <person name="Kadowaki T."/>
            <person name="Bork P."/>
            <person name="Aranda M."/>
            <person name="Bao R."/>
            <person name="Beermann A."/>
            <person name="Berns N."/>
            <person name="Bolognesi R."/>
            <person name="Bonneton F."/>
            <person name="Bopp D."/>
            <person name="Brown S.J."/>
            <person name="Bucher G."/>
            <person name="Butts T."/>
            <person name="Chaumot A."/>
            <person name="Denell R.E."/>
            <person name="Ferrier D.E."/>
            <person name="Friedrich M."/>
            <person name="Gordon C.M."/>
            <person name="Jindra M."/>
            <person name="Klingler M."/>
            <person name="Lan Q."/>
            <person name="Lattorff H.M."/>
            <person name="Laudet V."/>
            <person name="von Levetsow C."/>
            <person name="Liu Z."/>
            <person name="Lutz R."/>
            <person name="Lynch J.A."/>
            <person name="da Fonseca R.N."/>
            <person name="Posnien N."/>
            <person name="Reuter R."/>
            <person name="Roth S."/>
            <person name="Savard J."/>
            <person name="Schinko J.B."/>
            <person name="Schmitt C."/>
            <person name="Schoppmeier M."/>
            <person name="Schroder R."/>
            <person name="Shippy T.D."/>
            <person name="Simonnet F."/>
            <person name="Marques-Souza H."/>
            <person name="Tautz D."/>
            <person name="Tomoyasu Y."/>
            <person name="Trauner J."/>
            <person name="Van der Zee M."/>
            <person name="Vervoort M."/>
            <person name="Wittkopp N."/>
            <person name="Wimmer E.A."/>
            <person name="Yang X."/>
            <person name="Jones A.K."/>
            <person name="Sattelle D.B."/>
            <person name="Ebert P.R."/>
            <person name="Nelson D."/>
            <person name="Scott J.G."/>
            <person name="Beeman R.W."/>
            <person name="Muthukrishnan S."/>
            <person name="Kramer K.J."/>
            <person name="Arakane Y."/>
            <person name="Beeman R.W."/>
            <person name="Zhu Q."/>
            <person name="Hogenkamp D."/>
            <person name="Dixit R."/>
            <person name="Oppert B."/>
            <person name="Jiang H."/>
            <person name="Zou Z."/>
            <person name="Marshall J."/>
            <person name="Elpidina E."/>
            <person name="Vinokurov K."/>
            <person name="Oppert C."/>
            <person name="Zou Z."/>
            <person name="Evans J."/>
            <person name="Lu Z."/>
            <person name="Zhao P."/>
            <person name="Sumathipala N."/>
            <person name="Altincicek B."/>
            <person name="Vilcinskas A."/>
            <person name="Williams M."/>
            <person name="Hultmark D."/>
            <person name="Hetru C."/>
            <person name="Jiang H."/>
            <person name="Grimmelikhuijzen C.J."/>
            <person name="Hauser F."/>
            <person name="Cazzamali G."/>
            <person name="Williamson M."/>
            <person name="Park Y."/>
            <person name="Li B."/>
            <person name="Tanaka Y."/>
            <person name="Predel R."/>
            <person name="Neupert S."/>
            <person name="Schachtner J."/>
            <person name="Verleyen P."/>
            <person name="Raible F."/>
            <person name="Bork P."/>
            <person name="Friedrich M."/>
            <person name="Walden K.K."/>
            <person name="Robertson H.M."/>
            <person name="Angeli S."/>
            <person name="Foret S."/>
            <person name="Bucher G."/>
            <person name="Schuetz S."/>
            <person name="Maleszka R."/>
            <person name="Wimmer E.A."/>
            <person name="Beeman R.W."/>
            <person name="Lorenzen M."/>
            <person name="Tomoyasu Y."/>
            <person name="Miller S.C."/>
            <person name="Grossmann D."/>
            <person name="Bucher G."/>
        </authorList>
    </citation>
    <scope>NUCLEOTIDE SEQUENCE [LARGE SCALE GENOMIC DNA]</scope>
    <source>
        <strain evidence="12 13">Georgia GA2</strain>
    </source>
</reference>
<dbReference type="HOGENOM" id="CLU_009422_4_2_1"/>
<keyword evidence="7" id="KW-0809">Transit peptide</keyword>
<name>D6WYW4_TRICA</name>
<dbReference type="EMBL" id="KQ971363">
    <property type="protein sequence ID" value="EFA09016.2"/>
    <property type="molecule type" value="Genomic_DNA"/>
</dbReference>
<dbReference type="PANTHER" id="PTHR10920:SF18">
    <property type="entry name" value="RRNA METHYLTRANSFERASE 2, MITOCHONDRIAL"/>
    <property type="match status" value="1"/>
</dbReference>
<dbReference type="HAMAP" id="MF_01547">
    <property type="entry name" value="RNA_methyltr_E"/>
    <property type="match status" value="1"/>
</dbReference>
<keyword evidence="8" id="KW-0496">Mitochondrion</keyword>
<evidence type="ECO:0000256" key="1">
    <source>
        <dbReference type="ARBA" id="ARBA00004173"/>
    </source>
</evidence>
<proteinExistence type="inferred from homology"/>
<keyword evidence="13" id="KW-1185">Reference proteome</keyword>
<evidence type="ECO:0000256" key="10">
    <source>
        <dbReference type="PIRSR" id="PIRSR005461-1"/>
    </source>
</evidence>
<dbReference type="OMA" id="HRQTDHL"/>
<evidence type="ECO:0000256" key="9">
    <source>
        <dbReference type="ARBA" id="ARBA00041184"/>
    </source>
</evidence>
<dbReference type="SUPFAM" id="SSF53335">
    <property type="entry name" value="S-adenosyl-L-methionine-dependent methyltransferases"/>
    <property type="match status" value="1"/>
</dbReference>
<dbReference type="FunFam" id="3.40.50.150:FF:000129">
    <property type="entry name" value="Mitochondrial rRNA methyltransferase 2"/>
    <property type="match status" value="1"/>
</dbReference>
<dbReference type="eggNOG" id="KOG4589">
    <property type="taxonomic scope" value="Eukaryota"/>
</dbReference>
<gene>
    <name evidence="12" type="primary">AUGUSTUS-3.0.2_06724</name>
    <name evidence="12" type="ORF">TcasGA2_TC006724</name>
</gene>
<keyword evidence="5" id="KW-0808">Transferase</keyword>
<dbReference type="InterPro" id="IPR015507">
    <property type="entry name" value="rRNA-MeTfrase_E"/>
</dbReference>
<dbReference type="InterPro" id="IPR002877">
    <property type="entry name" value="RNA_MeTrfase_FtsJ_dom"/>
</dbReference>
<sequence>MVLIHVVRGFGTTMRHLKSVKLKKVKGASSHEWLSRQLTDPYVEKAKIMNYRCRSAFKLLEIDDRFKILRPGFVVIDCGAAPGSWSQVAVRRVNSDGSDPKQAQGLVLSIDKQQIFAINGATILGNLDFTDVKSQEILVEVLGGKKADAVISDMAPNASGFKELDNENIIKLCYSVLRFAVQNSRAGACLVVKLWQCGQAKQLENDFSKFYASVKYVKPNSSRSDSAEIFLLGRDFKGLKN</sequence>
<accession>D6WYW4</accession>
<feature type="domain" description="Ribosomal RNA methyltransferase FtsJ" evidence="11">
    <location>
        <begin position="51"/>
        <end position="236"/>
    </location>
</feature>
<evidence type="ECO:0000256" key="5">
    <source>
        <dbReference type="ARBA" id="ARBA00022679"/>
    </source>
</evidence>
<evidence type="ECO:0000256" key="8">
    <source>
        <dbReference type="ARBA" id="ARBA00023128"/>
    </source>
</evidence>
<protein>
    <recommendedName>
        <fullName evidence="9">rRNA methyltransferase 2, mitochondrial</fullName>
    </recommendedName>
</protein>
<evidence type="ECO:0000313" key="12">
    <source>
        <dbReference type="EMBL" id="EFA09016.2"/>
    </source>
</evidence>
<dbReference type="Gene3D" id="3.40.50.150">
    <property type="entry name" value="Vaccinia Virus protein VP39"/>
    <property type="match status" value="1"/>
</dbReference>
<dbReference type="GO" id="GO:0005759">
    <property type="term" value="C:mitochondrial matrix"/>
    <property type="evidence" value="ECO:0007669"/>
    <property type="project" value="UniProtKB-ARBA"/>
</dbReference>
<comment type="subcellular location">
    <subcellularLocation>
        <location evidence="1">Mitochondrion</location>
    </subcellularLocation>
</comment>
<evidence type="ECO:0000256" key="6">
    <source>
        <dbReference type="ARBA" id="ARBA00022691"/>
    </source>
</evidence>
<dbReference type="Pfam" id="PF01728">
    <property type="entry name" value="FtsJ"/>
    <property type="match status" value="1"/>
</dbReference>
<dbReference type="GO" id="GO:1902775">
    <property type="term" value="P:mitochondrial large ribosomal subunit assembly"/>
    <property type="evidence" value="ECO:0007669"/>
    <property type="project" value="UniProtKB-ARBA"/>
</dbReference>
<dbReference type="Proteomes" id="UP000007266">
    <property type="component" value="Linkage group 8"/>
</dbReference>
<evidence type="ECO:0000256" key="4">
    <source>
        <dbReference type="ARBA" id="ARBA00022603"/>
    </source>
</evidence>
<dbReference type="OrthoDB" id="20105at2759"/>